<dbReference type="EMBL" id="CAFAAL010000066">
    <property type="protein sequence ID" value="CAB4804792.1"/>
    <property type="molecule type" value="Genomic_DNA"/>
</dbReference>
<dbReference type="SUPFAM" id="SSF52540">
    <property type="entry name" value="P-loop containing nucleoside triphosphate hydrolases"/>
    <property type="match status" value="1"/>
</dbReference>
<keyword evidence="2" id="KW-0067">ATP-binding</keyword>
<dbReference type="NCBIfam" id="NF003828">
    <property type="entry name" value="PRK05416.1"/>
    <property type="match status" value="1"/>
</dbReference>
<dbReference type="EMBL" id="CAEZYH010000006">
    <property type="protein sequence ID" value="CAB4709197.1"/>
    <property type="molecule type" value="Genomic_DNA"/>
</dbReference>
<evidence type="ECO:0000313" key="10">
    <source>
        <dbReference type="EMBL" id="CAB4891121.1"/>
    </source>
</evidence>
<dbReference type="InterPro" id="IPR005337">
    <property type="entry name" value="RapZ-like"/>
</dbReference>
<dbReference type="GO" id="GO:0005525">
    <property type="term" value="F:GTP binding"/>
    <property type="evidence" value="ECO:0007669"/>
    <property type="project" value="UniProtKB-KW"/>
</dbReference>
<accession>A0A6J7QTD6</accession>
<dbReference type="PIRSF" id="PIRSF005052">
    <property type="entry name" value="P-loopkin"/>
    <property type="match status" value="1"/>
</dbReference>
<gene>
    <name evidence="6" type="ORF">UFOPK2658_00292</name>
    <name evidence="7" type="ORF">UFOPK2880_00308</name>
    <name evidence="8" type="ORF">UFOPK3004_00876</name>
    <name evidence="9" type="ORF">UFOPK3304_00310</name>
    <name evidence="10" type="ORF">UFOPK3494_00365</name>
    <name evidence="11" type="ORF">UFOPK4134_00221</name>
</gene>
<evidence type="ECO:0000313" key="11">
    <source>
        <dbReference type="EMBL" id="CAB5020106.1"/>
    </source>
</evidence>
<organism evidence="11">
    <name type="scientific">freshwater metagenome</name>
    <dbReference type="NCBI Taxonomy" id="449393"/>
    <lineage>
        <taxon>unclassified sequences</taxon>
        <taxon>metagenomes</taxon>
        <taxon>ecological metagenomes</taxon>
    </lineage>
</organism>
<dbReference type="PANTHER" id="PTHR30448:SF0">
    <property type="entry name" value="RNASE ADAPTER PROTEIN RAPZ"/>
    <property type="match status" value="1"/>
</dbReference>
<dbReference type="EMBL" id="CAFBMF010000013">
    <property type="protein sequence ID" value="CAB4891121.1"/>
    <property type="molecule type" value="Genomic_DNA"/>
</dbReference>
<feature type="domain" description="RapZ C-terminal" evidence="5">
    <location>
        <begin position="160"/>
        <end position="279"/>
    </location>
</feature>
<feature type="domain" description="RapZ-like N-terminal" evidence="4">
    <location>
        <begin position="3"/>
        <end position="153"/>
    </location>
</feature>
<dbReference type="HAMAP" id="MF_00636">
    <property type="entry name" value="RapZ_like"/>
    <property type="match status" value="1"/>
</dbReference>
<reference evidence="11" key="1">
    <citation type="submission" date="2020-05" db="EMBL/GenBank/DDBJ databases">
        <authorList>
            <person name="Chiriac C."/>
            <person name="Salcher M."/>
            <person name="Ghai R."/>
            <person name="Kavagutti S V."/>
        </authorList>
    </citation>
    <scope>NUCLEOTIDE SEQUENCE</scope>
</reference>
<keyword evidence="3" id="KW-0342">GTP-binding</keyword>
<evidence type="ECO:0000313" key="7">
    <source>
        <dbReference type="EMBL" id="CAB4764026.1"/>
    </source>
</evidence>
<dbReference type="PANTHER" id="PTHR30448">
    <property type="entry name" value="RNASE ADAPTER PROTEIN RAPZ"/>
    <property type="match status" value="1"/>
</dbReference>
<dbReference type="EMBL" id="CAEZZP010000010">
    <property type="protein sequence ID" value="CAB4764026.1"/>
    <property type="molecule type" value="Genomic_DNA"/>
</dbReference>
<evidence type="ECO:0000256" key="2">
    <source>
        <dbReference type="ARBA" id="ARBA00022840"/>
    </source>
</evidence>
<evidence type="ECO:0000313" key="9">
    <source>
        <dbReference type="EMBL" id="CAB4858406.1"/>
    </source>
</evidence>
<dbReference type="InterPro" id="IPR027417">
    <property type="entry name" value="P-loop_NTPase"/>
</dbReference>
<protein>
    <submittedName>
        <fullName evidence="11">Unannotated protein</fullName>
    </submittedName>
</protein>
<dbReference type="InterPro" id="IPR053930">
    <property type="entry name" value="RapZ-like_N"/>
</dbReference>
<dbReference type="InterPro" id="IPR053931">
    <property type="entry name" value="RapZ_C"/>
</dbReference>
<dbReference type="Pfam" id="PF03668">
    <property type="entry name" value="RapZ-like_N"/>
    <property type="match status" value="1"/>
</dbReference>
<dbReference type="EMBL" id="CAFBPS010000007">
    <property type="protein sequence ID" value="CAB5020106.1"/>
    <property type="molecule type" value="Genomic_DNA"/>
</dbReference>
<name>A0A6J7QTD6_9ZZZZ</name>
<evidence type="ECO:0000256" key="1">
    <source>
        <dbReference type="ARBA" id="ARBA00022741"/>
    </source>
</evidence>
<dbReference type="Gene3D" id="3.40.50.300">
    <property type="entry name" value="P-loop containing nucleotide triphosphate hydrolases"/>
    <property type="match status" value="1"/>
</dbReference>
<evidence type="ECO:0000259" key="4">
    <source>
        <dbReference type="Pfam" id="PF03668"/>
    </source>
</evidence>
<dbReference type="AlphaFoldDB" id="A0A6J7QTD6"/>
<dbReference type="EMBL" id="CAFBLJ010000010">
    <property type="protein sequence ID" value="CAB4858406.1"/>
    <property type="molecule type" value="Genomic_DNA"/>
</dbReference>
<sequence length="281" mass="30727">MADILVITGLSGAGRSATAAVLEDLGWYVVDNLPTSLVDTIVDLASVPGSEIDRLALVAGRQHLELMPKVAAMRASGHQVRVVYLDATDAELIKRYESSRRRHPLDSETDGLLEAIQLERRLLEPMKGDCDLVIDTTELNVHQLKTKLVGAFEVSALERLQVSVESFGFKHGLPLDADIVMDVRFLPNPHWEEGLRPLTGLDSAVRDFVLDRVECSEFLQGLVGLLETVLPHYAAEGKSYLTIAIGCTGGHHRSVAVAEEIGSRLRASGQPVRVSHRDIAR</sequence>
<keyword evidence="1" id="KW-0547">Nucleotide-binding</keyword>
<dbReference type="Pfam" id="PF22740">
    <property type="entry name" value="PapZ_C"/>
    <property type="match status" value="1"/>
</dbReference>
<evidence type="ECO:0000313" key="8">
    <source>
        <dbReference type="EMBL" id="CAB4804792.1"/>
    </source>
</evidence>
<dbReference type="GO" id="GO:0005524">
    <property type="term" value="F:ATP binding"/>
    <property type="evidence" value="ECO:0007669"/>
    <property type="project" value="UniProtKB-KW"/>
</dbReference>
<evidence type="ECO:0000313" key="6">
    <source>
        <dbReference type="EMBL" id="CAB4709197.1"/>
    </source>
</evidence>
<evidence type="ECO:0000256" key="3">
    <source>
        <dbReference type="ARBA" id="ARBA00023134"/>
    </source>
</evidence>
<evidence type="ECO:0000259" key="5">
    <source>
        <dbReference type="Pfam" id="PF22740"/>
    </source>
</evidence>
<proteinExistence type="inferred from homology"/>